<dbReference type="EMBL" id="OC319070">
    <property type="protein sequence ID" value="CAD7404159.1"/>
    <property type="molecule type" value="Genomic_DNA"/>
</dbReference>
<proteinExistence type="predicted"/>
<dbReference type="GO" id="GO:0060271">
    <property type="term" value="P:cilium assembly"/>
    <property type="evidence" value="ECO:0007669"/>
    <property type="project" value="InterPro"/>
</dbReference>
<dbReference type="GO" id="GO:0097542">
    <property type="term" value="C:ciliary tip"/>
    <property type="evidence" value="ECO:0007669"/>
    <property type="project" value="TreeGrafter"/>
</dbReference>
<name>A0A7R9H050_TIMCR</name>
<organism evidence="2">
    <name type="scientific">Timema cristinae</name>
    <name type="common">Walking stick</name>
    <dbReference type="NCBI Taxonomy" id="61476"/>
    <lineage>
        <taxon>Eukaryota</taxon>
        <taxon>Metazoa</taxon>
        <taxon>Ecdysozoa</taxon>
        <taxon>Arthropoda</taxon>
        <taxon>Hexapoda</taxon>
        <taxon>Insecta</taxon>
        <taxon>Pterygota</taxon>
        <taxon>Neoptera</taxon>
        <taxon>Polyneoptera</taxon>
        <taxon>Phasmatodea</taxon>
        <taxon>Timematodea</taxon>
        <taxon>Timematoidea</taxon>
        <taxon>Timematidae</taxon>
        <taxon>Timema</taxon>
    </lineage>
</organism>
<accession>A0A7R9H050</accession>
<dbReference type="PANTHER" id="PTHR14881:SF4">
    <property type="entry name" value="LISH DOMAIN-CONTAINING PROTEIN ARMC9"/>
    <property type="match status" value="1"/>
</dbReference>
<dbReference type="AlphaFoldDB" id="A0A7R9H050"/>
<protein>
    <recommendedName>
        <fullName evidence="1">ARMC9 CTLH-like domain-containing protein</fullName>
    </recommendedName>
</protein>
<evidence type="ECO:0000313" key="2">
    <source>
        <dbReference type="EMBL" id="CAD7404159.1"/>
    </source>
</evidence>
<evidence type="ECO:0000259" key="1">
    <source>
        <dbReference type="Pfam" id="PF23138"/>
    </source>
</evidence>
<dbReference type="InterPro" id="IPR040369">
    <property type="entry name" value="ARMC9"/>
</dbReference>
<dbReference type="GO" id="GO:0005814">
    <property type="term" value="C:centriole"/>
    <property type="evidence" value="ECO:0007669"/>
    <property type="project" value="TreeGrafter"/>
</dbReference>
<dbReference type="PANTHER" id="PTHR14881">
    <property type="entry name" value="LISH DOMAIN-CONTAINING PROTEIN ARMC9"/>
    <property type="match status" value="1"/>
</dbReference>
<dbReference type="GO" id="GO:0036064">
    <property type="term" value="C:ciliary basal body"/>
    <property type="evidence" value="ECO:0007669"/>
    <property type="project" value="InterPro"/>
</dbReference>
<reference evidence="2" key="1">
    <citation type="submission" date="2020-11" db="EMBL/GenBank/DDBJ databases">
        <authorList>
            <person name="Tran Van P."/>
        </authorList>
    </citation>
    <scope>NUCLEOTIDE SEQUENCE</scope>
</reference>
<gene>
    <name evidence="2" type="ORF">TCEB3V08_LOCUS7370</name>
</gene>
<dbReference type="Pfam" id="PF23138">
    <property type="entry name" value="CTLH_Armc9"/>
    <property type="match status" value="1"/>
</dbReference>
<dbReference type="InterPro" id="IPR056327">
    <property type="entry name" value="ARMC9_CTLH-like_dom"/>
</dbReference>
<sequence>MRTLRSTLTLEQEMAAFASVMATSYFSSNVWNTYKQNVDLSGIFMLVYLLRKALKSGFSRFFQGIFAATIAEHKSVWTTKPLGIADIPRLSEIDQQCLQLINEFLVSYECDATSEALFNDCEKLGFAFPNTIERKERIKKENIIKILEHLTANNLVDFFEKKEIVHVHLYDDLRQIGTGVCGTVRANRKELPSAMKTDKSKKGDLAKVWLHKEKQMLSSTWELWEMLGYLKLQLIPIVSPTHHDHLSKNQDDNSNSPVCSNKDKHLISETGGSSLLDSGSASINGMDVLKNFLDTKGTEFSTEPEFLPFYALPFISDPTSHPSFKNIFTESSAHETEKENHSKVGRKITSWRFHQVAVTDTEIVTLRLYLATLQYDLKASLGRVEHGEGWANSLRVSVEQFVVDHCWGEGVSPRLVALCSTSQRVPPSQRRLHCTEVHRSYHELKRRFHRLNKDHHNLIVHQTEIRTSISPSSAVELNTTSALANYATEAGLKLFNVTRLTIADVSDSARPRGSSTPPGRKYDVPALEGIATELTSALENSVQGQAVDLKTTLNNCTRIFPELFKQAQARPEMSEETLSLLTGIDHSPVTNLCMSYDLDFRKLKHHLATASIKTRLLLLQALRWVSCVDSLLYTALC</sequence>
<feature type="domain" description="ARMC9 CTLH-like" evidence="1">
    <location>
        <begin position="284"/>
        <end position="339"/>
    </location>
</feature>